<feature type="transmembrane region" description="Helical" evidence="9">
    <location>
        <begin position="26"/>
        <end position="44"/>
    </location>
</feature>
<dbReference type="Gene3D" id="2.40.50.100">
    <property type="match status" value="1"/>
</dbReference>
<dbReference type="RefSeq" id="WP_379955110.1">
    <property type="nucleotide sequence ID" value="NZ_JAUYVI010000003.1"/>
</dbReference>
<evidence type="ECO:0000259" key="11">
    <source>
        <dbReference type="Pfam" id="PF25994"/>
    </source>
</evidence>
<dbReference type="InterPro" id="IPR010129">
    <property type="entry name" value="T1SS_HlyD"/>
</dbReference>
<keyword evidence="14" id="KW-1185">Reference proteome</keyword>
<gene>
    <name evidence="13" type="ORF">Q8A70_08345</name>
</gene>
<dbReference type="NCBIfam" id="TIGR01843">
    <property type="entry name" value="type_I_hlyD"/>
    <property type="match status" value="1"/>
</dbReference>
<dbReference type="Proteomes" id="UP001230156">
    <property type="component" value="Unassembled WGS sequence"/>
</dbReference>
<keyword evidence="6 9" id="KW-0812">Transmembrane</keyword>
<keyword evidence="4 9" id="KW-1003">Cell membrane</keyword>
<comment type="caution">
    <text evidence="13">The sequence shown here is derived from an EMBL/GenBank/DDBJ whole genome shotgun (WGS) entry which is preliminary data.</text>
</comment>
<evidence type="ECO:0000256" key="4">
    <source>
        <dbReference type="ARBA" id="ARBA00022475"/>
    </source>
</evidence>
<dbReference type="Gene3D" id="1.10.287.470">
    <property type="entry name" value="Helix hairpin bin"/>
    <property type="match status" value="1"/>
</dbReference>
<feature type="domain" description="AprE-like beta-barrel" evidence="12">
    <location>
        <begin position="329"/>
        <end position="419"/>
    </location>
</feature>
<dbReference type="PROSITE" id="PS00543">
    <property type="entry name" value="HLYD_FAMILY"/>
    <property type="match status" value="1"/>
</dbReference>
<evidence type="ECO:0000256" key="8">
    <source>
        <dbReference type="ARBA" id="ARBA00023136"/>
    </source>
</evidence>
<evidence type="ECO:0000256" key="3">
    <source>
        <dbReference type="ARBA" id="ARBA00022448"/>
    </source>
</evidence>
<evidence type="ECO:0000256" key="7">
    <source>
        <dbReference type="ARBA" id="ARBA00022989"/>
    </source>
</evidence>
<evidence type="ECO:0000259" key="12">
    <source>
        <dbReference type="Pfam" id="PF26002"/>
    </source>
</evidence>
<evidence type="ECO:0000313" key="14">
    <source>
        <dbReference type="Proteomes" id="UP001230156"/>
    </source>
</evidence>
<organism evidence="13 14">
    <name type="scientific">Dongia sedimenti</name>
    <dbReference type="NCBI Taxonomy" id="3064282"/>
    <lineage>
        <taxon>Bacteria</taxon>
        <taxon>Pseudomonadati</taxon>
        <taxon>Pseudomonadota</taxon>
        <taxon>Alphaproteobacteria</taxon>
        <taxon>Rhodospirillales</taxon>
        <taxon>Dongiaceae</taxon>
        <taxon>Dongia</taxon>
    </lineage>
</organism>
<keyword evidence="10" id="KW-0175">Coiled coil</keyword>
<dbReference type="Pfam" id="PF26002">
    <property type="entry name" value="Beta-barrel_AprE"/>
    <property type="match status" value="1"/>
</dbReference>
<feature type="domain" description="AprE-like long alpha-helical hairpin" evidence="11">
    <location>
        <begin position="100"/>
        <end position="285"/>
    </location>
</feature>
<accession>A0ABU0YIY4</accession>
<dbReference type="PRINTS" id="PR01490">
    <property type="entry name" value="RTXTOXIND"/>
</dbReference>
<dbReference type="PANTHER" id="PTHR30386:SF26">
    <property type="entry name" value="TRANSPORT PROTEIN COMB"/>
    <property type="match status" value="1"/>
</dbReference>
<evidence type="ECO:0000256" key="10">
    <source>
        <dbReference type="SAM" id="Coils"/>
    </source>
</evidence>
<keyword evidence="3 9" id="KW-0813">Transport</keyword>
<comment type="similarity">
    <text evidence="2 9">Belongs to the membrane fusion protein (MFP) (TC 8.A.1) family.</text>
</comment>
<dbReference type="Pfam" id="PF25994">
    <property type="entry name" value="HH_AprE"/>
    <property type="match status" value="1"/>
</dbReference>
<keyword evidence="8 9" id="KW-0472">Membrane</keyword>
<dbReference type="PANTHER" id="PTHR30386">
    <property type="entry name" value="MEMBRANE FUSION SUBUNIT OF EMRAB-TOLC MULTIDRUG EFFLUX PUMP"/>
    <property type="match status" value="1"/>
</dbReference>
<keyword evidence="5 9" id="KW-0997">Cell inner membrane</keyword>
<protein>
    <recommendedName>
        <fullName evidence="9">Membrane fusion protein (MFP) family protein</fullName>
    </recommendedName>
</protein>
<evidence type="ECO:0000256" key="6">
    <source>
        <dbReference type="ARBA" id="ARBA00022692"/>
    </source>
</evidence>
<reference evidence="14" key="1">
    <citation type="submission" date="2023-08" db="EMBL/GenBank/DDBJ databases">
        <title>Rhodospirillaceae gen. nov., a novel taxon isolated from the Yangtze River Yuezi River estuary sludge.</title>
        <authorList>
            <person name="Ruan L."/>
        </authorList>
    </citation>
    <scope>NUCLEOTIDE SEQUENCE [LARGE SCALE GENOMIC DNA]</scope>
    <source>
        <strain evidence="14">R-7</strain>
    </source>
</reference>
<sequence length="442" mass="48533">MSLTNRDLWIDPADTERESIQRFGHILLGAILFVVFSFLVWSYFASLDQITRGEGKVIPSSQTQVMQSLDGGTLSEMRVREGDVVEKDQVLLVIDNTTAKFSLSELKQRYYIASAAIARLQAEIAGKNDPDEIEFPADIIKDSPDKVAQERSQFVIRQSQLSAQLATLRDQLEQRKQDINAINTKISSAGAGLDVADQQLAILGPAVRAGAASKVDLLKAQQEAQSYKSEMANARASLPGARSALQEAQSKLSEAVATFKAESAGELAKQQSDLASVNESMKEANAKVGRTELRSPVKGTVKEIKTRTIGGVIQPAQDIMEIVPIEDTLLIEAQIRPQDRGFIAPNQKAKVKITAYDYSIYGGLDATLEQISADAIENEKKELFFRVRLRTDKNFLVGKQGEQLPIIPGMTATVDILTGNKTVLEYLLKPILKARETALTER</sequence>
<proteinExistence type="inferred from homology"/>
<evidence type="ECO:0000256" key="2">
    <source>
        <dbReference type="ARBA" id="ARBA00009477"/>
    </source>
</evidence>
<comment type="subcellular location">
    <subcellularLocation>
        <location evidence="1 9">Cell inner membrane</location>
        <topology evidence="1 9">Single-pass membrane protein</topology>
    </subcellularLocation>
</comment>
<evidence type="ECO:0000256" key="5">
    <source>
        <dbReference type="ARBA" id="ARBA00022519"/>
    </source>
</evidence>
<dbReference type="InterPro" id="IPR050739">
    <property type="entry name" value="MFP"/>
</dbReference>
<feature type="coiled-coil region" evidence="10">
    <location>
        <begin position="158"/>
        <end position="185"/>
    </location>
</feature>
<evidence type="ECO:0000256" key="9">
    <source>
        <dbReference type="RuleBase" id="RU365093"/>
    </source>
</evidence>
<keyword evidence="7 9" id="KW-1133">Transmembrane helix</keyword>
<dbReference type="InterPro" id="IPR058781">
    <property type="entry name" value="HH_AprE-like"/>
</dbReference>
<dbReference type="Gene3D" id="2.40.30.170">
    <property type="match status" value="1"/>
</dbReference>
<name>A0ABU0YIY4_9PROT</name>
<evidence type="ECO:0000313" key="13">
    <source>
        <dbReference type="EMBL" id="MDQ7247675.1"/>
    </source>
</evidence>
<dbReference type="InterPro" id="IPR006144">
    <property type="entry name" value="Secretion_HlyD_CS"/>
</dbReference>
<dbReference type="InterPro" id="IPR058982">
    <property type="entry name" value="Beta-barrel_AprE"/>
</dbReference>
<evidence type="ECO:0000256" key="1">
    <source>
        <dbReference type="ARBA" id="ARBA00004377"/>
    </source>
</evidence>
<dbReference type="EMBL" id="JAUYVI010000003">
    <property type="protein sequence ID" value="MDQ7247675.1"/>
    <property type="molecule type" value="Genomic_DNA"/>
</dbReference>